<keyword evidence="6 8" id="KW-0234">DNA repair</keyword>
<evidence type="ECO:0000313" key="11">
    <source>
        <dbReference type="EMBL" id="NYZ20231.1"/>
    </source>
</evidence>
<dbReference type="RefSeq" id="WP_180281996.1">
    <property type="nucleotide sequence ID" value="NZ_JABFDB010000006.1"/>
</dbReference>
<proteinExistence type="inferred from homology"/>
<dbReference type="Proteomes" id="UP000584642">
    <property type="component" value="Unassembled WGS sequence"/>
</dbReference>
<feature type="domain" description="Methylguanine DNA methyltransferase ribonuclease-like" evidence="10">
    <location>
        <begin position="5"/>
        <end position="63"/>
    </location>
</feature>
<evidence type="ECO:0000256" key="5">
    <source>
        <dbReference type="ARBA" id="ARBA00022763"/>
    </source>
</evidence>
<dbReference type="InterPro" id="IPR014048">
    <property type="entry name" value="MethylDNA_cys_MeTrfase_DNA-bd"/>
</dbReference>
<dbReference type="InterPro" id="IPR023546">
    <property type="entry name" value="MGMT"/>
</dbReference>
<evidence type="ECO:0000256" key="1">
    <source>
        <dbReference type="ARBA" id="ARBA00001286"/>
    </source>
</evidence>
<dbReference type="SUPFAM" id="SSF53155">
    <property type="entry name" value="Methylated DNA-protein cysteine methyltransferase domain"/>
    <property type="match status" value="1"/>
</dbReference>
<dbReference type="EMBL" id="JABFDB010000006">
    <property type="protein sequence ID" value="NYZ20231.1"/>
    <property type="molecule type" value="Genomic_DNA"/>
</dbReference>
<evidence type="ECO:0000256" key="3">
    <source>
        <dbReference type="ARBA" id="ARBA00022603"/>
    </source>
</evidence>
<dbReference type="Gene3D" id="1.10.10.10">
    <property type="entry name" value="Winged helix-like DNA-binding domain superfamily/Winged helix DNA-binding domain"/>
    <property type="match status" value="1"/>
</dbReference>
<evidence type="ECO:0000256" key="2">
    <source>
        <dbReference type="ARBA" id="ARBA00022490"/>
    </source>
</evidence>
<dbReference type="EC" id="2.1.1.63" evidence="8"/>
<gene>
    <name evidence="11" type="ORF">HND93_10950</name>
</gene>
<keyword evidence="12" id="KW-1185">Reference proteome</keyword>
<comment type="caution">
    <text evidence="11">The sequence shown here is derived from an EMBL/GenBank/DDBJ whole genome shotgun (WGS) entry which is preliminary data.</text>
</comment>
<keyword evidence="2 8" id="KW-0963">Cytoplasm</keyword>
<dbReference type="InterPro" id="IPR008332">
    <property type="entry name" value="MethylG_MeTrfase_N"/>
</dbReference>
<dbReference type="PROSITE" id="PS00374">
    <property type="entry name" value="MGMT"/>
    <property type="match status" value="1"/>
</dbReference>
<dbReference type="SUPFAM" id="SSF46767">
    <property type="entry name" value="Methylated DNA-protein cysteine methyltransferase, C-terminal domain"/>
    <property type="match status" value="1"/>
</dbReference>
<comment type="function">
    <text evidence="8">Involved in the cellular defense against the biological effects of O6-methylguanine (O6-MeG) and O4-methylthymine (O4-MeT) in DNA. Repairs the methylated nucleobase in DNA by stoichiometrically transferring the methyl group to a cysteine residue in the enzyme. This is a suicide reaction: the enzyme is irreversibly inactivated.</text>
</comment>
<dbReference type="InterPro" id="IPR036388">
    <property type="entry name" value="WH-like_DNA-bd_sf"/>
</dbReference>
<dbReference type="InterPro" id="IPR036631">
    <property type="entry name" value="MGMT_N_sf"/>
</dbReference>
<dbReference type="CDD" id="cd06445">
    <property type="entry name" value="ATase"/>
    <property type="match status" value="1"/>
</dbReference>
<sequence length="153" mass="15871">MGLKTIDSPLGPLALTSFAGALVALDWGRASREEPDPVLDDAARQLDAYFAGRGMGFTVPLRPAGTAFRQRVWAAMQAIPYARTATYGDIARALVSAPRAVGGACGANPLPIVIPCHRVVGSAGPGGYSGSGGLDTKAWLLAFERRHDGPAPD</sequence>
<reference evidence="11 12" key="1">
    <citation type="submission" date="2020-05" db="EMBL/GenBank/DDBJ databases">
        <title>Azospirillum oleiclasticum sp. nov, a nitrogen-fixing and heavy crude oil-emulsifying bacterium isolated from the crude oil of Yumen Oilfield.</title>
        <authorList>
            <person name="Wu D."/>
            <person name="Cai M."/>
            <person name="Zhang X."/>
        </authorList>
    </citation>
    <scope>NUCLEOTIDE SEQUENCE [LARGE SCALE GENOMIC DNA]</scope>
    <source>
        <strain evidence="11 12">ROY-1-1-2</strain>
    </source>
</reference>
<comment type="similarity">
    <text evidence="8">Belongs to the MGMT family.</text>
</comment>
<organism evidence="11 12">
    <name type="scientific">Azospirillum oleiclasticum</name>
    <dbReference type="NCBI Taxonomy" id="2735135"/>
    <lineage>
        <taxon>Bacteria</taxon>
        <taxon>Pseudomonadati</taxon>
        <taxon>Pseudomonadota</taxon>
        <taxon>Alphaproteobacteria</taxon>
        <taxon>Rhodospirillales</taxon>
        <taxon>Azospirillaceae</taxon>
        <taxon>Azospirillum</taxon>
    </lineage>
</organism>
<name>A0ABX2T7F1_9PROT</name>
<comment type="subcellular location">
    <subcellularLocation>
        <location evidence="8">Cytoplasm</location>
    </subcellularLocation>
</comment>
<evidence type="ECO:0000259" key="10">
    <source>
        <dbReference type="Pfam" id="PF02870"/>
    </source>
</evidence>
<evidence type="ECO:0000256" key="7">
    <source>
        <dbReference type="ARBA" id="ARBA00049348"/>
    </source>
</evidence>
<feature type="domain" description="Methylated-DNA-[protein]-cysteine S-methyltransferase DNA binding" evidence="9">
    <location>
        <begin position="67"/>
        <end position="145"/>
    </location>
</feature>
<dbReference type="HAMAP" id="MF_00772">
    <property type="entry name" value="OGT"/>
    <property type="match status" value="1"/>
</dbReference>
<evidence type="ECO:0000256" key="6">
    <source>
        <dbReference type="ARBA" id="ARBA00023204"/>
    </source>
</evidence>
<dbReference type="InterPro" id="IPR001497">
    <property type="entry name" value="MethylDNA_cys_MeTrfase_AS"/>
</dbReference>
<feature type="active site" description="Nucleophile; methyl group acceptor" evidence="8">
    <location>
        <position position="116"/>
    </location>
</feature>
<dbReference type="PANTHER" id="PTHR10815">
    <property type="entry name" value="METHYLATED-DNA--PROTEIN-CYSTEINE METHYLTRANSFERASE"/>
    <property type="match status" value="1"/>
</dbReference>
<dbReference type="PANTHER" id="PTHR10815:SF13">
    <property type="entry name" value="METHYLATED-DNA--PROTEIN-CYSTEINE METHYLTRANSFERASE"/>
    <property type="match status" value="1"/>
</dbReference>
<dbReference type="NCBIfam" id="TIGR00589">
    <property type="entry name" value="ogt"/>
    <property type="match status" value="1"/>
</dbReference>
<comment type="catalytic activity">
    <reaction evidence="7 8">
        <text>a 6-O-methyl-2'-deoxyguanosine in DNA + L-cysteinyl-[protein] = S-methyl-L-cysteinyl-[protein] + a 2'-deoxyguanosine in DNA</text>
        <dbReference type="Rhea" id="RHEA:24000"/>
        <dbReference type="Rhea" id="RHEA-COMP:10131"/>
        <dbReference type="Rhea" id="RHEA-COMP:10132"/>
        <dbReference type="Rhea" id="RHEA-COMP:11367"/>
        <dbReference type="Rhea" id="RHEA-COMP:11368"/>
        <dbReference type="ChEBI" id="CHEBI:29950"/>
        <dbReference type="ChEBI" id="CHEBI:82612"/>
        <dbReference type="ChEBI" id="CHEBI:85445"/>
        <dbReference type="ChEBI" id="CHEBI:85448"/>
        <dbReference type="EC" id="2.1.1.63"/>
    </reaction>
</comment>
<evidence type="ECO:0000256" key="8">
    <source>
        <dbReference type="HAMAP-Rule" id="MF_00772"/>
    </source>
</evidence>
<dbReference type="Pfam" id="PF01035">
    <property type="entry name" value="DNA_binding_1"/>
    <property type="match status" value="1"/>
</dbReference>
<keyword evidence="4 8" id="KW-0808">Transferase</keyword>
<evidence type="ECO:0000313" key="12">
    <source>
        <dbReference type="Proteomes" id="UP000584642"/>
    </source>
</evidence>
<dbReference type="Gene3D" id="3.30.160.70">
    <property type="entry name" value="Methylated DNA-protein cysteine methyltransferase domain"/>
    <property type="match status" value="1"/>
</dbReference>
<accession>A0ABX2T7F1</accession>
<dbReference type="InterPro" id="IPR036217">
    <property type="entry name" value="MethylDNA_cys_MeTrfase_DNAb"/>
</dbReference>
<comment type="miscellaneous">
    <text evidence="8">This enzyme catalyzes only one turnover and therefore is not strictly catalytic. According to one definition, an enzyme is a biocatalyst that acts repeatedly and over many reaction cycles.</text>
</comment>
<evidence type="ECO:0000256" key="4">
    <source>
        <dbReference type="ARBA" id="ARBA00022679"/>
    </source>
</evidence>
<keyword evidence="3 8" id="KW-0489">Methyltransferase</keyword>
<comment type="catalytic activity">
    <reaction evidence="1 8">
        <text>a 4-O-methyl-thymidine in DNA + L-cysteinyl-[protein] = a thymidine in DNA + S-methyl-L-cysteinyl-[protein]</text>
        <dbReference type="Rhea" id="RHEA:53428"/>
        <dbReference type="Rhea" id="RHEA-COMP:10131"/>
        <dbReference type="Rhea" id="RHEA-COMP:10132"/>
        <dbReference type="Rhea" id="RHEA-COMP:13555"/>
        <dbReference type="Rhea" id="RHEA-COMP:13556"/>
        <dbReference type="ChEBI" id="CHEBI:29950"/>
        <dbReference type="ChEBI" id="CHEBI:82612"/>
        <dbReference type="ChEBI" id="CHEBI:137386"/>
        <dbReference type="ChEBI" id="CHEBI:137387"/>
        <dbReference type="EC" id="2.1.1.63"/>
    </reaction>
</comment>
<keyword evidence="5 8" id="KW-0227">DNA damage</keyword>
<evidence type="ECO:0000259" key="9">
    <source>
        <dbReference type="Pfam" id="PF01035"/>
    </source>
</evidence>
<protein>
    <recommendedName>
        <fullName evidence="8">Methylated-DNA--protein-cysteine methyltransferase</fullName>
        <ecNumber evidence="8">2.1.1.63</ecNumber>
    </recommendedName>
    <alternativeName>
        <fullName evidence="8">6-O-methylguanine-DNA methyltransferase</fullName>
        <shortName evidence="8">MGMT</shortName>
    </alternativeName>
    <alternativeName>
        <fullName evidence="8">O-6-methylguanine-DNA-alkyltransferase</fullName>
    </alternativeName>
</protein>
<dbReference type="Pfam" id="PF02870">
    <property type="entry name" value="Methyltransf_1N"/>
    <property type="match status" value="1"/>
</dbReference>